<reference evidence="1" key="1">
    <citation type="submission" date="2022-10" db="EMBL/GenBank/DDBJ databases">
        <title>Chitiniphilus purpureus sp. nov., a novel chitin-degrading bacterium isolated from crawfish pond sediment.</title>
        <authorList>
            <person name="Li K."/>
        </authorList>
    </citation>
    <scope>NUCLEOTIDE SEQUENCE</scope>
    <source>
        <strain evidence="1">CD1</strain>
    </source>
</reference>
<accession>A0ABY6DHK9</accession>
<protein>
    <recommendedName>
        <fullName evidence="3">AP2 domain-containing protein</fullName>
    </recommendedName>
</protein>
<organism evidence="1 2">
    <name type="scientific">Chitiniphilus purpureus</name>
    <dbReference type="NCBI Taxonomy" id="2981137"/>
    <lineage>
        <taxon>Bacteria</taxon>
        <taxon>Pseudomonadati</taxon>
        <taxon>Pseudomonadota</taxon>
        <taxon>Betaproteobacteria</taxon>
        <taxon>Neisseriales</taxon>
        <taxon>Chitinibacteraceae</taxon>
        <taxon>Chitiniphilus</taxon>
    </lineage>
</organism>
<dbReference type="RefSeq" id="WP_263123093.1">
    <property type="nucleotide sequence ID" value="NZ_CP106753.1"/>
</dbReference>
<evidence type="ECO:0000313" key="2">
    <source>
        <dbReference type="Proteomes" id="UP001061302"/>
    </source>
</evidence>
<evidence type="ECO:0008006" key="3">
    <source>
        <dbReference type="Google" id="ProtNLM"/>
    </source>
</evidence>
<proteinExistence type="predicted"/>
<gene>
    <name evidence="1" type="ORF">N8I74_10875</name>
</gene>
<keyword evidence="2" id="KW-1185">Reference proteome</keyword>
<dbReference type="EMBL" id="CP106753">
    <property type="protein sequence ID" value="UXY13825.1"/>
    <property type="molecule type" value="Genomic_DNA"/>
</dbReference>
<name>A0ABY6DHK9_9NEIS</name>
<evidence type="ECO:0000313" key="1">
    <source>
        <dbReference type="EMBL" id="UXY13825.1"/>
    </source>
</evidence>
<dbReference type="Proteomes" id="UP001061302">
    <property type="component" value="Chromosome"/>
</dbReference>
<sequence>MSMHVTTYQLGLLHHTLELRPDRREPSRNHFVAGHGHPDQADLEALVLMGLMGRSPTPRFCDPCDEVFHVTAAGKSYAIDNLPPAPPPPKEGSYAHYRASECSESFAEWLGIALPQLEYSGSRYGAPRNCVRYVRIKYTAYGIDEVAGEWKPTRKEAKASYKAALKAAKERT</sequence>